<sequence>MKLIKIFLLVGIFWKDSSGQDCYPDMFNPKGSSSVETISVNDLDTNKFINIDEAFQMFGSSVYCVKTSIVRINTAIKQSKHFKITGLEGFLYDHRCYADGFDYRFIGSKSGLLRLSNKLSLLNPHFFTMKERRNPFSDEWSIAAFGKFYPCSDEQNNAFNADVKIDDYGNTVMKVRDMKTFNATWPHYYLSDNGEPLSSIHVFDLEKYMHFSPATEMLAFLTDSNYEIIVEDQSLQLKANPDSNEALLALGRFTIKNKEYSKEVVLTYRTDEEKRNFIRSFSPTKFPFDPKGSTAVHFMNNLLSVLDSIGELRMKSTHGNPRDTKTRYQIDADAEFDISMKSRYLMGLNFGIRIIGTNPESINFNFLHSGNKCRHETEGILGYISTDMKRLAQKMPGETKPFYENKVVTLNNYPDYKCELVSGEDYLMHSIDMTYMEGANDKSVFRTTVKWEYHESLFHTTLHTVTALLKFDDFVNNVIFRLYF</sequence>
<protein>
    <submittedName>
        <fullName evidence="2">Uncharacterized protein</fullName>
    </submittedName>
</protein>
<dbReference type="RefSeq" id="XP_066927204.1">
    <property type="nucleotide sequence ID" value="XM_067071103.1"/>
</dbReference>
<proteinExistence type="predicted"/>
<accession>A0A7M6DP65</accession>
<feature type="chain" id="PRO_5029856378" evidence="1">
    <location>
        <begin position="20"/>
        <end position="484"/>
    </location>
</feature>
<dbReference type="EnsemblMetazoa" id="CLYHEMT019591.1">
    <property type="protein sequence ID" value="CLYHEMP019591.1"/>
    <property type="gene ID" value="CLYHEMG019591"/>
</dbReference>
<organism evidence="2 3">
    <name type="scientific">Clytia hemisphaerica</name>
    <dbReference type="NCBI Taxonomy" id="252671"/>
    <lineage>
        <taxon>Eukaryota</taxon>
        <taxon>Metazoa</taxon>
        <taxon>Cnidaria</taxon>
        <taxon>Hydrozoa</taxon>
        <taxon>Hydroidolina</taxon>
        <taxon>Leptothecata</taxon>
        <taxon>Obeliida</taxon>
        <taxon>Clytiidae</taxon>
        <taxon>Clytia</taxon>
    </lineage>
</organism>
<reference evidence="2" key="1">
    <citation type="submission" date="2021-01" db="UniProtKB">
        <authorList>
            <consortium name="EnsemblMetazoa"/>
        </authorList>
    </citation>
    <scope>IDENTIFICATION</scope>
</reference>
<dbReference type="AlphaFoldDB" id="A0A7M6DP65"/>
<evidence type="ECO:0000256" key="1">
    <source>
        <dbReference type="SAM" id="SignalP"/>
    </source>
</evidence>
<feature type="signal peptide" evidence="1">
    <location>
        <begin position="1"/>
        <end position="19"/>
    </location>
</feature>
<evidence type="ECO:0000313" key="3">
    <source>
        <dbReference type="Proteomes" id="UP000594262"/>
    </source>
</evidence>
<keyword evidence="3" id="KW-1185">Reference proteome</keyword>
<name>A0A7M6DP65_9CNID</name>
<dbReference type="GeneID" id="136814690"/>
<keyword evidence="1" id="KW-0732">Signal</keyword>
<dbReference type="Proteomes" id="UP000594262">
    <property type="component" value="Unplaced"/>
</dbReference>
<evidence type="ECO:0000313" key="2">
    <source>
        <dbReference type="EnsemblMetazoa" id="CLYHEMP019591.1"/>
    </source>
</evidence>